<dbReference type="InterPro" id="IPR050090">
    <property type="entry name" value="Tyrosine_recombinase_XerCD"/>
</dbReference>
<keyword evidence="2" id="KW-0238">DNA-binding</keyword>
<evidence type="ECO:0000256" key="1">
    <source>
        <dbReference type="ARBA" id="ARBA00008857"/>
    </source>
</evidence>
<dbReference type="PROSITE" id="PS51898">
    <property type="entry name" value="TYR_RECOMBINASE"/>
    <property type="match status" value="1"/>
</dbReference>
<dbReference type="PANTHER" id="PTHR30349">
    <property type="entry name" value="PHAGE INTEGRASE-RELATED"/>
    <property type="match status" value="1"/>
</dbReference>
<reference evidence="5" key="1">
    <citation type="journal article" date="2002" name="Gene">
        <title>Identification and characterization of a site-specific tyrosine recombinase within the variable loci of Mycoplasma bovis, Mycoplasma pulmonis and Mycoplasma agalactiae.</title>
        <authorList>
            <person name="Ron Y."/>
            <person name="Flitman-Tene R."/>
            <person name="Dybvig K."/>
            <person name="Yogev D."/>
        </authorList>
    </citation>
    <scope>NUCLEOTIDE SEQUENCE</scope>
    <source>
        <strain evidence="5">PG-2</strain>
    </source>
</reference>
<dbReference type="InterPro" id="IPR011010">
    <property type="entry name" value="DNA_brk_join_enz"/>
</dbReference>
<evidence type="ECO:0000256" key="3">
    <source>
        <dbReference type="ARBA" id="ARBA00023172"/>
    </source>
</evidence>
<proteinExistence type="inferred from homology"/>
<sequence length="250" mass="29568">MVETFITFCERKNLAKSTIDAYKNILLNILSVETNKHLAIMKIITNQQLKANTQRLYRQVYALYLKFSNQKKNYKDIAVLKVKPVQSIYRPVLTKAQVYRRTNIMHKDKPKVVFYKLLIRFMFETGIRIGELKTINEEDDKRIYVNGKGNKDRQVFYNAETYENLKMFKDKIKTVSYITVSKAIKHFLGNEYSPHSLRRSFASFMLKKGALPKMVQRQMGHSSIATTFAYQQLDENENYRIYRKIMLNSK</sequence>
<evidence type="ECO:0000256" key="2">
    <source>
        <dbReference type="ARBA" id="ARBA00023125"/>
    </source>
</evidence>
<dbReference type="GO" id="GO:0006310">
    <property type="term" value="P:DNA recombination"/>
    <property type="evidence" value="ECO:0007669"/>
    <property type="project" value="UniProtKB-KW"/>
</dbReference>
<comment type="similarity">
    <text evidence="1">Belongs to the 'phage' integrase family.</text>
</comment>
<dbReference type="GO" id="GO:0003677">
    <property type="term" value="F:DNA binding"/>
    <property type="evidence" value="ECO:0007669"/>
    <property type="project" value="UniProtKB-KW"/>
</dbReference>
<dbReference type="SUPFAM" id="SSF56349">
    <property type="entry name" value="DNA breaking-rejoining enzymes"/>
    <property type="match status" value="1"/>
</dbReference>
<dbReference type="Gene3D" id="1.10.443.10">
    <property type="entry name" value="Intergrase catalytic core"/>
    <property type="match status" value="1"/>
</dbReference>
<evidence type="ECO:0000259" key="4">
    <source>
        <dbReference type="PROSITE" id="PS51898"/>
    </source>
</evidence>
<dbReference type="GO" id="GO:0015074">
    <property type="term" value="P:DNA integration"/>
    <property type="evidence" value="ECO:0007669"/>
    <property type="project" value="InterPro"/>
</dbReference>
<dbReference type="PANTHER" id="PTHR30349:SF41">
    <property type="entry name" value="INTEGRASE_RECOMBINASE PROTEIN MJ0367-RELATED"/>
    <property type="match status" value="1"/>
</dbReference>
<dbReference type="InterPro" id="IPR002104">
    <property type="entry name" value="Integrase_catalytic"/>
</dbReference>
<dbReference type="InterPro" id="IPR013762">
    <property type="entry name" value="Integrase-like_cat_sf"/>
</dbReference>
<dbReference type="AlphaFoldDB" id="Q8RMD7"/>
<keyword evidence="3" id="KW-0233">DNA recombination</keyword>
<organism evidence="5">
    <name type="scientific">Mycoplasmopsis agalactiae</name>
    <name type="common">Mycoplasma agalactiae</name>
    <dbReference type="NCBI Taxonomy" id="2110"/>
    <lineage>
        <taxon>Bacteria</taxon>
        <taxon>Bacillati</taxon>
        <taxon>Mycoplasmatota</taxon>
        <taxon>Mycoplasmoidales</taxon>
        <taxon>Metamycoplasmataceae</taxon>
        <taxon>Mycoplasmopsis</taxon>
    </lineage>
</organism>
<evidence type="ECO:0000313" key="5">
    <source>
        <dbReference type="EMBL" id="AAM18139.1"/>
    </source>
</evidence>
<dbReference type="EMBL" id="AF501254">
    <property type="protein sequence ID" value="AAM18139.1"/>
    <property type="molecule type" value="Genomic_DNA"/>
</dbReference>
<accession>Q8RMD7</accession>
<dbReference type="CDD" id="cd00397">
    <property type="entry name" value="DNA_BRE_C"/>
    <property type="match status" value="1"/>
</dbReference>
<name>Q8RMD7_MYCAA</name>
<dbReference type="Pfam" id="PF00589">
    <property type="entry name" value="Phage_integrase"/>
    <property type="match status" value="1"/>
</dbReference>
<feature type="domain" description="Tyr recombinase" evidence="4">
    <location>
        <begin position="88"/>
        <end position="243"/>
    </location>
</feature>
<protein>
    <submittedName>
        <fullName evidence="5">Site-specific tyrosine recombinase</fullName>
    </submittedName>
</protein>